<evidence type="ECO:0000313" key="2">
    <source>
        <dbReference type="Proteomes" id="UP000276133"/>
    </source>
</evidence>
<dbReference type="Proteomes" id="UP000276133">
    <property type="component" value="Unassembled WGS sequence"/>
</dbReference>
<name>A0A3M7RMF6_BRAPC</name>
<gene>
    <name evidence="1" type="ORF">BpHYR1_048616</name>
</gene>
<comment type="caution">
    <text evidence="1">The sequence shown here is derived from an EMBL/GenBank/DDBJ whole genome shotgun (WGS) entry which is preliminary data.</text>
</comment>
<sequence>MFPCMLKLISICGLKTQRFRDGDIAHKKYKNYTSTGRNTKKGLMREKNFGEKNVWIYINGLHNELNHEKSLIKNSLIKICHLNNTLMKFTSQNHEMVLCHRDDVGALVQLNQINRARYENKFVINNLSNTGLIVLDRNDQMAIQVYMTRAH</sequence>
<dbReference type="EMBL" id="REGN01003113">
    <property type="protein sequence ID" value="RNA24488.1"/>
    <property type="molecule type" value="Genomic_DNA"/>
</dbReference>
<proteinExistence type="predicted"/>
<dbReference type="AlphaFoldDB" id="A0A3M7RMF6"/>
<accession>A0A3M7RMF6</accession>
<protein>
    <submittedName>
        <fullName evidence="1">Uncharacterized protein</fullName>
    </submittedName>
</protein>
<organism evidence="1 2">
    <name type="scientific">Brachionus plicatilis</name>
    <name type="common">Marine rotifer</name>
    <name type="synonym">Brachionus muelleri</name>
    <dbReference type="NCBI Taxonomy" id="10195"/>
    <lineage>
        <taxon>Eukaryota</taxon>
        <taxon>Metazoa</taxon>
        <taxon>Spiralia</taxon>
        <taxon>Gnathifera</taxon>
        <taxon>Rotifera</taxon>
        <taxon>Eurotatoria</taxon>
        <taxon>Monogononta</taxon>
        <taxon>Pseudotrocha</taxon>
        <taxon>Ploima</taxon>
        <taxon>Brachionidae</taxon>
        <taxon>Brachionus</taxon>
    </lineage>
</organism>
<evidence type="ECO:0000313" key="1">
    <source>
        <dbReference type="EMBL" id="RNA24488.1"/>
    </source>
</evidence>
<keyword evidence="2" id="KW-1185">Reference proteome</keyword>
<reference evidence="1 2" key="1">
    <citation type="journal article" date="2018" name="Sci. Rep.">
        <title>Genomic signatures of local adaptation to the degree of environmental predictability in rotifers.</title>
        <authorList>
            <person name="Franch-Gras L."/>
            <person name="Hahn C."/>
            <person name="Garcia-Roger E.M."/>
            <person name="Carmona M.J."/>
            <person name="Serra M."/>
            <person name="Gomez A."/>
        </authorList>
    </citation>
    <scope>NUCLEOTIDE SEQUENCE [LARGE SCALE GENOMIC DNA]</scope>
    <source>
        <strain evidence="1">HYR1</strain>
    </source>
</reference>